<proteinExistence type="predicted"/>
<evidence type="ECO:0000313" key="1">
    <source>
        <dbReference type="EMBL" id="SJM32513.1"/>
    </source>
</evidence>
<accession>A0A2P9AN08</accession>
<gene>
    <name evidence="1" type="ORF">BQ8482_290108</name>
</gene>
<dbReference type="AlphaFoldDB" id="A0A2P9AN08"/>
<organism evidence="1 2">
    <name type="scientific">Mesorhizobium delmotii</name>
    <dbReference type="NCBI Taxonomy" id="1631247"/>
    <lineage>
        <taxon>Bacteria</taxon>
        <taxon>Pseudomonadati</taxon>
        <taxon>Pseudomonadota</taxon>
        <taxon>Alphaproteobacteria</taxon>
        <taxon>Hyphomicrobiales</taxon>
        <taxon>Phyllobacteriaceae</taxon>
        <taxon>Mesorhizobium</taxon>
    </lineage>
</organism>
<evidence type="ECO:0000313" key="2">
    <source>
        <dbReference type="Proteomes" id="UP000245698"/>
    </source>
</evidence>
<dbReference type="Proteomes" id="UP000245698">
    <property type="component" value="Unassembled WGS sequence"/>
</dbReference>
<protein>
    <submittedName>
        <fullName evidence="1">Uncharacterized protein</fullName>
    </submittedName>
</protein>
<reference evidence="2" key="1">
    <citation type="submission" date="2016-12" db="EMBL/GenBank/DDBJ databases">
        <authorList>
            <person name="Brunel B."/>
        </authorList>
    </citation>
    <scope>NUCLEOTIDE SEQUENCE [LARGE SCALE GENOMIC DNA]</scope>
</reference>
<sequence>MKSATGSSRYAIYYTSGPEHPLTVAAKAWLGRELFAPGVSIGGGGSNQDR</sequence>
<dbReference type="EMBL" id="FUIG01000036">
    <property type="protein sequence ID" value="SJM32513.1"/>
    <property type="molecule type" value="Genomic_DNA"/>
</dbReference>
<keyword evidence="2" id="KW-1185">Reference proteome</keyword>
<name>A0A2P9AN08_9HYPH</name>